<keyword evidence="6" id="KW-1185">Reference proteome</keyword>
<feature type="domain" description="GGDEF" evidence="4">
    <location>
        <begin position="182"/>
        <end position="310"/>
    </location>
</feature>
<comment type="caution">
    <text evidence="5">The sequence shown here is derived from an EMBL/GenBank/DDBJ whole genome shotgun (WGS) entry which is preliminary data.</text>
</comment>
<dbReference type="NCBIfam" id="TIGR00254">
    <property type="entry name" value="GGDEF"/>
    <property type="match status" value="1"/>
</dbReference>
<dbReference type="Gene3D" id="3.30.70.270">
    <property type="match status" value="1"/>
</dbReference>
<gene>
    <name evidence="5" type="ORF">PZE19_31225</name>
</gene>
<dbReference type="GO" id="GO:0052621">
    <property type="term" value="F:diguanylate cyclase activity"/>
    <property type="evidence" value="ECO:0007669"/>
    <property type="project" value="UniProtKB-EC"/>
</dbReference>
<dbReference type="RefSeq" id="WP_277864589.1">
    <property type="nucleotide sequence ID" value="NZ_JARRAG010000004.1"/>
</dbReference>
<name>A0ABT6FL05_9BACT</name>
<keyword evidence="3" id="KW-0175">Coiled coil</keyword>
<dbReference type="InterPro" id="IPR050469">
    <property type="entry name" value="Diguanylate_Cyclase"/>
</dbReference>
<dbReference type="InterPro" id="IPR043128">
    <property type="entry name" value="Rev_trsase/Diguanyl_cyclase"/>
</dbReference>
<evidence type="ECO:0000259" key="4">
    <source>
        <dbReference type="PROSITE" id="PS50887"/>
    </source>
</evidence>
<feature type="coiled-coil region" evidence="3">
    <location>
        <begin position="103"/>
        <end position="147"/>
    </location>
</feature>
<dbReference type="EC" id="2.7.7.65" evidence="1"/>
<protein>
    <recommendedName>
        <fullName evidence="1">diguanylate cyclase</fullName>
        <ecNumber evidence="1">2.7.7.65</ecNumber>
    </recommendedName>
</protein>
<dbReference type="Proteomes" id="UP001216907">
    <property type="component" value="Unassembled WGS sequence"/>
</dbReference>
<dbReference type="Pfam" id="PF00990">
    <property type="entry name" value="GGDEF"/>
    <property type="match status" value="1"/>
</dbReference>
<dbReference type="PANTHER" id="PTHR45138">
    <property type="entry name" value="REGULATORY COMPONENTS OF SENSORY TRANSDUCTION SYSTEM"/>
    <property type="match status" value="1"/>
</dbReference>
<dbReference type="PANTHER" id="PTHR45138:SF9">
    <property type="entry name" value="DIGUANYLATE CYCLASE DGCM-RELATED"/>
    <property type="match status" value="1"/>
</dbReference>
<evidence type="ECO:0000256" key="1">
    <source>
        <dbReference type="ARBA" id="ARBA00012528"/>
    </source>
</evidence>
<dbReference type="SMART" id="SM00267">
    <property type="entry name" value="GGDEF"/>
    <property type="match status" value="1"/>
</dbReference>
<dbReference type="PROSITE" id="PS50887">
    <property type="entry name" value="GGDEF"/>
    <property type="match status" value="1"/>
</dbReference>
<dbReference type="EMBL" id="JARRAG010000004">
    <property type="protein sequence ID" value="MDG3008262.1"/>
    <property type="molecule type" value="Genomic_DNA"/>
</dbReference>
<evidence type="ECO:0000313" key="6">
    <source>
        <dbReference type="Proteomes" id="UP001216907"/>
    </source>
</evidence>
<proteinExistence type="predicted"/>
<dbReference type="InterPro" id="IPR029787">
    <property type="entry name" value="Nucleotide_cyclase"/>
</dbReference>
<evidence type="ECO:0000313" key="5">
    <source>
        <dbReference type="EMBL" id="MDG3008262.1"/>
    </source>
</evidence>
<dbReference type="SUPFAM" id="SSF55073">
    <property type="entry name" value="Nucleotide cyclase"/>
    <property type="match status" value="1"/>
</dbReference>
<comment type="catalytic activity">
    <reaction evidence="2">
        <text>2 GTP = 3',3'-c-di-GMP + 2 diphosphate</text>
        <dbReference type="Rhea" id="RHEA:24898"/>
        <dbReference type="ChEBI" id="CHEBI:33019"/>
        <dbReference type="ChEBI" id="CHEBI:37565"/>
        <dbReference type="ChEBI" id="CHEBI:58805"/>
        <dbReference type="EC" id="2.7.7.65"/>
    </reaction>
</comment>
<evidence type="ECO:0000256" key="3">
    <source>
        <dbReference type="SAM" id="Coils"/>
    </source>
</evidence>
<keyword evidence="5" id="KW-0808">Transferase</keyword>
<sequence>MNLSPLKFPGLRRTLAVAIAEIEPSGRLHDANLGFLRLLPDAVAREPHPDVSGYLLSPSLPHLVECSQSEPHAAYEGLLTIGDPEGRVRTLRGAVSRSGSRLLLVTETEIEELERINDRAIQLSLDLAQAQRELLSAHNKLERREEEIRILSQTDLLTGIADHRRFDELIAAEFARVRRYGGSFALAVADIDHFKSVNDEFGHDVGDAALRAFANVVRLRIRRTDLAARFGGEEFIVLMPESDSEGAVRCAEGVRSHFAREPIPPIPWAITASSGVAVLHPDDTVKTLCKRADAALYAAKDGRRNRVVLA</sequence>
<accession>A0ABT6FL05</accession>
<keyword evidence="5" id="KW-0548">Nucleotidyltransferase</keyword>
<evidence type="ECO:0000256" key="2">
    <source>
        <dbReference type="ARBA" id="ARBA00034247"/>
    </source>
</evidence>
<dbReference type="CDD" id="cd01949">
    <property type="entry name" value="GGDEF"/>
    <property type="match status" value="1"/>
</dbReference>
<reference evidence="5 6" key="1">
    <citation type="submission" date="2023-03" db="EMBL/GenBank/DDBJ databases">
        <title>Paludisphaera mucosa sp. nov. a novel planctomycete from northern fen.</title>
        <authorList>
            <person name="Ivanova A."/>
        </authorList>
    </citation>
    <scope>NUCLEOTIDE SEQUENCE [LARGE SCALE GENOMIC DNA]</scope>
    <source>
        <strain evidence="5 6">Pla2</strain>
    </source>
</reference>
<dbReference type="InterPro" id="IPR000160">
    <property type="entry name" value="GGDEF_dom"/>
</dbReference>
<organism evidence="5 6">
    <name type="scientific">Paludisphaera mucosa</name>
    <dbReference type="NCBI Taxonomy" id="3030827"/>
    <lineage>
        <taxon>Bacteria</taxon>
        <taxon>Pseudomonadati</taxon>
        <taxon>Planctomycetota</taxon>
        <taxon>Planctomycetia</taxon>
        <taxon>Isosphaerales</taxon>
        <taxon>Isosphaeraceae</taxon>
        <taxon>Paludisphaera</taxon>
    </lineage>
</organism>